<dbReference type="Pfam" id="PF19190">
    <property type="entry name" value="BACON_2"/>
    <property type="match status" value="1"/>
</dbReference>
<feature type="compositionally biased region" description="Gly residues" evidence="1">
    <location>
        <begin position="343"/>
        <end position="369"/>
    </location>
</feature>
<proteinExistence type="predicted"/>
<dbReference type="AlphaFoldDB" id="A0A2M8LWD4"/>
<feature type="region of interest" description="Disordered" evidence="1">
    <location>
        <begin position="327"/>
        <end position="426"/>
    </location>
</feature>
<keyword evidence="2" id="KW-0812">Transmembrane</keyword>
<accession>A0A2M8LWD4</accession>
<protein>
    <recommendedName>
        <fullName evidence="3">BACON domain-containing protein</fullName>
    </recommendedName>
</protein>
<keyword evidence="5" id="KW-1185">Reference proteome</keyword>
<dbReference type="RefSeq" id="WP_100202773.1">
    <property type="nucleotide sequence ID" value="NZ_PGGW01000058.1"/>
</dbReference>
<comment type="caution">
    <text evidence="4">The sequence shown here is derived from an EMBL/GenBank/DDBJ whole genome shotgun (WGS) entry which is preliminary data.</text>
</comment>
<feature type="compositionally biased region" description="Basic and acidic residues" evidence="1">
    <location>
        <begin position="380"/>
        <end position="417"/>
    </location>
</feature>
<dbReference type="EMBL" id="PGGW01000058">
    <property type="protein sequence ID" value="PJE96278.1"/>
    <property type="molecule type" value="Genomic_DNA"/>
</dbReference>
<feature type="region of interest" description="Disordered" evidence="1">
    <location>
        <begin position="270"/>
        <end position="289"/>
    </location>
</feature>
<gene>
    <name evidence="4" type="ORF">CUT44_17230</name>
</gene>
<feature type="transmembrane region" description="Helical" evidence="2">
    <location>
        <begin position="300"/>
        <end position="321"/>
    </location>
</feature>
<keyword evidence="2" id="KW-1133">Transmembrane helix</keyword>
<evidence type="ECO:0000259" key="3">
    <source>
        <dbReference type="Pfam" id="PF19190"/>
    </source>
</evidence>
<evidence type="ECO:0000313" key="4">
    <source>
        <dbReference type="EMBL" id="PJE96278.1"/>
    </source>
</evidence>
<sequence length="566" mass="58757">MTNTRREHPTHTTGAHRAHRGTHRAAPRPGESPDPGTEHLDGLFTYCLSVMCEHEAAVTALGEALAVADRRRRRGRAPADTALHRAWLYSLARWACLRRLAERPGLPEPAEVTGPVATERRRELASLAWPEAAGTGPEQREALELAVRHQLPVHEVAAVLGLGHDATGLLLSSGACEVERTRTALAVVDRGGCPAVARLAEGRELLLDGALRRELVRHVDDCGKCRRTAERVLAGGPWPGTAPADAGTLTVLRAPGDEVRAAMLAAQRARNRRAPRFDRRGFPAGPGGRAEHLARLRRRAVVAVVVAALVTAPALALWAAYRGTPQDGGPGGGTQASAAERSGSGGRYGGPHGDGSRPGGGAFREGSGGVRVDVDVTGVDGRKGSPGDPDRPGEPGGRGERGEPGEGEAPGRDDRTGPGRLTVGARPAGGATLVVLTASGGERVRWTARADASWLRLSRTRGTLRPGESVTVTVTVDRGREPAGAWSARISVDPAKAVVTLRGQGARGEGDVPPPAEEPPAEPGPTREPAGEPPAEPPAEPSDPPPAEPSGPPPAGEAGPGPGQQD</sequence>
<evidence type="ECO:0000256" key="2">
    <source>
        <dbReference type="SAM" id="Phobius"/>
    </source>
</evidence>
<feature type="compositionally biased region" description="Pro residues" evidence="1">
    <location>
        <begin position="531"/>
        <end position="555"/>
    </location>
</feature>
<evidence type="ECO:0000313" key="5">
    <source>
        <dbReference type="Proteomes" id="UP000230407"/>
    </source>
</evidence>
<feature type="compositionally biased region" description="Pro residues" evidence="1">
    <location>
        <begin position="512"/>
        <end position="523"/>
    </location>
</feature>
<feature type="domain" description="BACON" evidence="3">
    <location>
        <begin position="418"/>
        <end position="487"/>
    </location>
</feature>
<dbReference type="Proteomes" id="UP000230407">
    <property type="component" value="Unassembled WGS sequence"/>
</dbReference>
<feature type="region of interest" description="Disordered" evidence="1">
    <location>
        <begin position="502"/>
        <end position="566"/>
    </location>
</feature>
<evidence type="ECO:0000256" key="1">
    <source>
        <dbReference type="SAM" id="MobiDB-lite"/>
    </source>
</evidence>
<feature type="region of interest" description="Disordered" evidence="1">
    <location>
        <begin position="1"/>
        <end position="37"/>
    </location>
</feature>
<keyword evidence="2" id="KW-0472">Membrane</keyword>
<name>A0A2M8LWD4_9ACTN</name>
<feature type="compositionally biased region" description="Basic and acidic residues" evidence="1">
    <location>
        <begin position="1"/>
        <end position="10"/>
    </location>
</feature>
<feature type="compositionally biased region" description="Basic residues" evidence="1">
    <location>
        <begin position="14"/>
        <end position="26"/>
    </location>
</feature>
<dbReference type="InterPro" id="IPR024361">
    <property type="entry name" value="BACON"/>
</dbReference>
<organism evidence="4 5">
    <name type="scientific">Streptomyces carminius</name>
    <dbReference type="NCBI Taxonomy" id="2665496"/>
    <lineage>
        <taxon>Bacteria</taxon>
        <taxon>Bacillati</taxon>
        <taxon>Actinomycetota</taxon>
        <taxon>Actinomycetes</taxon>
        <taxon>Kitasatosporales</taxon>
        <taxon>Streptomycetaceae</taxon>
        <taxon>Streptomyces</taxon>
    </lineage>
</organism>
<reference evidence="4 5" key="1">
    <citation type="submission" date="2017-11" db="EMBL/GenBank/DDBJ databases">
        <title>Streptomyces carmine sp. nov., a novel actinomycete isolated from Sophora alopecuroides in Xinjiang, China.</title>
        <authorList>
            <person name="Wang Y."/>
            <person name="Luo X."/>
            <person name="Wan C."/>
            <person name="Zhang L."/>
        </authorList>
    </citation>
    <scope>NUCLEOTIDE SEQUENCE [LARGE SCALE GENOMIC DNA]</scope>
    <source>
        <strain evidence="4 5">TRM SA0054</strain>
    </source>
</reference>